<evidence type="ECO:0000313" key="2">
    <source>
        <dbReference type="Proteomes" id="UP000004374"/>
    </source>
</evidence>
<evidence type="ECO:0000313" key="1">
    <source>
        <dbReference type="EMBL" id="GAB58885.1"/>
    </source>
</evidence>
<dbReference type="Proteomes" id="UP000004374">
    <property type="component" value="Unassembled WGS sequence"/>
</dbReference>
<proteinExistence type="predicted"/>
<comment type="caution">
    <text evidence="1">The sequence shown here is derived from an EMBL/GenBank/DDBJ whole genome shotgun (WGS) entry which is preliminary data.</text>
</comment>
<protein>
    <submittedName>
        <fullName evidence="1">Uncharacterized protein</fullName>
    </submittedName>
</protein>
<name>I1DXV7_9GAMM</name>
<accession>I1DXV7</accession>
<organism evidence="1 2">
    <name type="scientific">Rheinheimera nanhaiensis E407-8</name>
    <dbReference type="NCBI Taxonomy" id="562729"/>
    <lineage>
        <taxon>Bacteria</taxon>
        <taxon>Pseudomonadati</taxon>
        <taxon>Pseudomonadota</taxon>
        <taxon>Gammaproteobacteria</taxon>
        <taxon>Chromatiales</taxon>
        <taxon>Chromatiaceae</taxon>
        <taxon>Rheinheimera</taxon>
    </lineage>
</organism>
<dbReference type="AlphaFoldDB" id="I1DXV7"/>
<reference evidence="1 2" key="1">
    <citation type="journal article" date="2012" name="J. Bacteriol.">
        <title>Genome Sequence of the Protease-Producing Bacterium Rheinheimera nanhaiensis E407-8T, Isolated from Deep-Sea Sediment of the South China Sea.</title>
        <authorList>
            <person name="Zhang X.-Y."/>
            <person name="Zhang Y.-J."/>
            <person name="Qin Q.-L."/>
            <person name="Xie B.-B."/>
            <person name="Chen X.-L."/>
            <person name="Zhou B.-C."/>
            <person name="Zhang Y.-Z."/>
        </authorList>
    </citation>
    <scope>NUCLEOTIDE SEQUENCE [LARGE SCALE GENOMIC DNA]</scope>
    <source>
        <strain evidence="1 2">E407-8</strain>
    </source>
</reference>
<dbReference type="EMBL" id="BAFK01000009">
    <property type="protein sequence ID" value="GAB58885.1"/>
    <property type="molecule type" value="Genomic_DNA"/>
</dbReference>
<gene>
    <name evidence="1" type="ORF">RNAN_1873</name>
</gene>
<keyword evidence="2" id="KW-1185">Reference proteome</keyword>
<sequence length="57" mass="6480">MVLGILPGCIINCSKFSIWRCHLIAICRRHGGSGVLLLLLKAQAKQRYCTMLSLWHR</sequence>
<dbReference type="STRING" id="562729.RNAN_1873"/>